<evidence type="ECO:0000256" key="2">
    <source>
        <dbReference type="ARBA" id="ARBA00022630"/>
    </source>
</evidence>
<dbReference type="PANTHER" id="PTHR33798:SF5">
    <property type="entry name" value="FLAVIN REDUCTASE LIKE DOMAIN-CONTAINING PROTEIN"/>
    <property type="match status" value="1"/>
</dbReference>
<dbReference type="InterPro" id="IPR002563">
    <property type="entry name" value="Flavin_Rdtase-like_dom"/>
</dbReference>
<comment type="cofactor">
    <cofactor evidence="1">
        <name>FMN</name>
        <dbReference type="ChEBI" id="CHEBI:58210"/>
    </cofactor>
</comment>
<comment type="caution">
    <text evidence="6">The sequence shown here is derived from an EMBL/GenBank/DDBJ whole genome shotgun (WGS) entry which is preliminary data.</text>
</comment>
<dbReference type="Pfam" id="PF01613">
    <property type="entry name" value="Flavin_Reduct"/>
    <property type="match status" value="1"/>
</dbReference>
<feature type="domain" description="Flavin reductase like" evidence="5">
    <location>
        <begin position="119"/>
        <end position="272"/>
    </location>
</feature>
<evidence type="ECO:0000259" key="5">
    <source>
        <dbReference type="SMART" id="SM00903"/>
    </source>
</evidence>
<evidence type="ECO:0000256" key="1">
    <source>
        <dbReference type="ARBA" id="ARBA00001917"/>
    </source>
</evidence>
<keyword evidence="3" id="KW-0288">FMN</keyword>
<dbReference type="Gene3D" id="2.30.110.10">
    <property type="entry name" value="Electron Transport, Fmn-binding Protein, Chain A"/>
    <property type="match status" value="1"/>
</dbReference>
<keyword evidence="2" id="KW-0285">Flavoprotein</keyword>
<dbReference type="PANTHER" id="PTHR33798">
    <property type="entry name" value="FLAVOPROTEIN OXYGENASE"/>
    <property type="match status" value="1"/>
</dbReference>
<dbReference type="Proteomes" id="UP001370758">
    <property type="component" value="Unassembled WGS sequence"/>
</dbReference>
<dbReference type="SMART" id="SM00903">
    <property type="entry name" value="Flavin_Reduct"/>
    <property type="match status" value="1"/>
</dbReference>
<name>A0AAV9WI23_9PEZI</name>
<proteinExistence type="inferred from homology"/>
<reference evidence="6 7" key="1">
    <citation type="submission" date="2023-08" db="EMBL/GenBank/DDBJ databases">
        <authorList>
            <person name="Palmer J.M."/>
        </authorList>
    </citation>
    <scope>NUCLEOTIDE SEQUENCE [LARGE SCALE GENOMIC DNA]</scope>
    <source>
        <strain evidence="6 7">TWF481</strain>
    </source>
</reference>
<dbReference type="GO" id="GO:0010181">
    <property type="term" value="F:FMN binding"/>
    <property type="evidence" value="ECO:0007669"/>
    <property type="project" value="InterPro"/>
</dbReference>
<gene>
    <name evidence="6" type="ORF">TWF481_003933</name>
</gene>
<dbReference type="InterPro" id="IPR012349">
    <property type="entry name" value="Split_barrel_FMN-bd"/>
</dbReference>
<sequence length="322" mass="36003">MLPIHRYILTVPPAPTLFFRRLAWKRLNLQHRQHTRCFSILQHRSQHTKTMSRHPDFKTVEATREDWETIEWHLNKTVNPEWKVGTGATDDTWKSVKKVEIDPYAEGRRAGDNYKLMISAITPRFIGFVSTISKDGKTTNLAPFSYTTMVAHDPPMMVIGFSSSMENKKDTLRNILDTGELVINVISEWFLEAANYTSINAPPGVSEFELSGLTPAPSSKVKAPQVAESAFSVEAKLVSHHPWVSPATGKTTGVTIFAQGVNFHVREDMWAEGSEGSIVDIGKLKPISRLGGIMYGRTTAGAELPRPDFAKEAEKEEVKALL</sequence>
<dbReference type="EMBL" id="JAVHJL010000002">
    <property type="protein sequence ID" value="KAK6509172.1"/>
    <property type="molecule type" value="Genomic_DNA"/>
</dbReference>
<evidence type="ECO:0000313" key="7">
    <source>
        <dbReference type="Proteomes" id="UP001370758"/>
    </source>
</evidence>
<protein>
    <recommendedName>
        <fullName evidence="5">Flavin reductase like domain-containing protein</fullName>
    </recommendedName>
</protein>
<evidence type="ECO:0000313" key="6">
    <source>
        <dbReference type="EMBL" id="KAK6509172.1"/>
    </source>
</evidence>
<organism evidence="6 7">
    <name type="scientific">Arthrobotrys musiformis</name>
    <dbReference type="NCBI Taxonomy" id="47236"/>
    <lineage>
        <taxon>Eukaryota</taxon>
        <taxon>Fungi</taxon>
        <taxon>Dikarya</taxon>
        <taxon>Ascomycota</taxon>
        <taxon>Pezizomycotina</taxon>
        <taxon>Orbiliomycetes</taxon>
        <taxon>Orbiliales</taxon>
        <taxon>Orbiliaceae</taxon>
        <taxon>Arthrobotrys</taxon>
    </lineage>
</organism>
<keyword evidence="7" id="KW-1185">Reference proteome</keyword>
<evidence type="ECO:0000256" key="3">
    <source>
        <dbReference type="ARBA" id="ARBA00022643"/>
    </source>
</evidence>
<evidence type="ECO:0000256" key="4">
    <source>
        <dbReference type="ARBA" id="ARBA00038054"/>
    </source>
</evidence>
<comment type="similarity">
    <text evidence="4">Belongs to the flavoredoxin family.</text>
</comment>
<dbReference type="AlphaFoldDB" id="A0AAV9WI23"/>
<dbReference type="SUPFAM" id="SSF50475">
    <property type="entry name" value="FMN-binding split barrel"/>
    <property type="match status" value="1"/>
</dbReference>
<accession>A0AAV9WI23</accession>